<keyword evidence="11" id="KW-1185">Reference proteome</keyword>
<sequence length="498" mass="55325">MVIWELSCHAVAEEGIRVVCDKVIVGRSVHLQRRIRAPASDVLNILQNPDTLFRLSPFVMAVTPDPVRPSSFTVTEKLPILGYFESSTTFKCDMNVMADGFIAEVDANAGTSLRNQLTVVEQLDGTVLVSENIVVKGVCIFMPFIIGTMKEAHLALFDTLASKVEQPVISSRQLNKRSSSSIVGCVIFVGAMFKYLADLNEKQLCLSLALSVLAVCLPYWSLWTTDPYGLFHLSLNKLPHEDASTPPRTEWLNMGYWKKADVFPDACEALALKLISEARLKVGGKVLDVGYGTGQSLVLLLSNDSVSRPSRLVGVTSLETHCERSKDRIMKLQKQNIQVDLHSADAVCDESNKSHPLHPESEVYFDSILALDCAYHFHTRRKFLTQSFEKLAPGGRIALADICFAPSALKNLKTRLITSLLRVMPAANLISTEEYVQDMLQIGFVDVVLEDITEDVFPGFVKFLMGRGWGWWIFGFIFQWYTIAGARFVIVGGSKYGS</sequence>
<reference evidence="11" key="2">
    <citation type="submission" date="2015-01" db="EMBL/GenBank/DDBJ databases">
        <title>Evolutionary Origins and Diversification of the Mycorrhizal Mutualists.</title>
        <authorList>
            <consortium name="DOE Joint Genome Institute"/>
            <consortium name="Mycorrhizal Genomics Consortium"/>
            <person name="Kohler A."/>
            <person name="Kuo A."/>
            <person name="Nagy L.G."/>
            <person name="Floudas D."/>
            <person name="Copeland A."/>
            <person name="Barry K.W."/>
            <person name="Cichocki N."/>
            <person name="Veneault-Fourrey C."/>
            <person name="LaButti K."/>
            <person name="Lindquist E.A."/>
            <person name="Lipzen A."/>
            <person name="Lundell T."/>
            <person name="Morin E."/>
            <person name="Murat C."/>
            <person name="Riley R."/>
            <person name="Ohm R."/>
            <person name="Sun H."/>
            <person name="Tunlid A."/>
            <person name="Henrissat B."/>
            <person name="Grigoriev I.V."/>
            <person name="Hibbett D.S."/>
            <person name="Martin F."/>
        </authorList>
    </citation>
    <scope>NUCLEOTIDE SEQUENCE [LARGE SCALE GENOMIC DNA]</scope>
    <source>
        <strain evidence="11">LaAM-08-1</strain>
    </source>
</reference>
<evidence type="ECO:0000313" key="10">
    <source>
        <dbReference type="EMBL" id="KIK06936.1"/>
    </source>
</evidence>
<evidence type="ECO:0000256" key="5">
    <source>
        <dbReference type="ARBA" id="ARBA00035674"/>
    </source>
</evidence>
<dbReference type="Proteomes" id="UP000054477">
    <property type="component" value="Unassembled WGS sequence"/>
</dbReference>
<dbReference type="Gene3D" id="3.40.50.150">
    <property type="entry name" value="Vaccinia Virus protein VP39"/>
    <property type="match status" value="1"/>
</dbReference>
<feature type="transmembrane region" description="Helical" evidence="8">
    <location>
        <begin position="469"/>
        <end position="490"/>
    </location>
</feature>
<dbReference type="Pfam" id="PF13489">
    <property type="entry name" value="Methyltransf_23"/>
    <property type="match status" value="1"/>
</dbReference>
<comment type="catalytic activity">
    <reaction evidence="7">
        <text>N-methylethanolamine phosphate + S-adenosyl-L-methionine = N,N-dimethylethanolamine phosphate + S-adenosyl-L-homocysteine + H(+)</text>
        <dbReference type="Rhea" id="RHEA:25321"/>
        <dbReference type="ChEBI" id="CHEBI:15378"/>
        <dbReference type="ChEBI" id="CHEBI:57781"/>
        <dbReference type="ChEBI" id="CHEBI:57856"/>
        <dbReference type="ChEBI" id="CHEBI:58641"/>
        <dbReference type="ChEBI" id="CHEBI:59789"/>
        <dbReference type="EC" id="2.1.1.103"/>
    </reaction>
    <physiologicalReaction direction="left-to-right" evidence="7">
        <dbReference type="Rhea" id="RHEA:25322"/>
    </physiologicalReaction>
</comment>
<dbReference type="EC" id="2.1.1.103" evidence="5"/>
<evidence type="ECO:0000259" key="9">
    <source>
        <dbReference type="Pfam" id="PF23155"/>
    </source>
</evidence>
<dbReference type="Pfam" id="PF23155">
    <property type="entry name" value="DUF7053"/>
    <property type="match status" value="1"/>
</dbReference>
<evidence type="ECO:0000256" key="7">
    <source>
        <dbReference type="ARBA" id="ARBA00047841"/>
    </source>
</evidence>
<keyword evidence="3" id="KW-0489">Methyltransferase</keyword>
<evidence type="ECO:0000256" key="4">
    <source>
        <dbReference type="ARBA" id="ARBA00022679"/>
    </source>
</evidence>
<evidence type="ECO:0000256" key="2">
    <source>
        <dbReference type="ARBA" id="ARBA00005189"/>
    </source>
</evidence>
<dbReference type="EMBL" id="KN838550">
    <property type="protein sequence ID" value="KIK06936.1"/>
    <property type="molecule type" value="Genomic_DNA"/>
</dbReference>
<evidence type="ECO:0000313" key="11">
    <source>
        <dbReference type="Proteomes" id="UP000054477"/>
    </source>
</evidence>
<dbReference type="AlphaFoldDB" id="A0A0C9XP77"/>
<keyword evidence="8" id="KW-0812">Transmembrane</keyword>
<dbReference type="CDD" id="cd02440">
    <property type="entry name" value="AdoMet_MTases"/>
    <property type="match status" value="1"/>
</dbReference>
<dbReference type="STRING" id="1095629.A0A0C9XP77"/>
<proteinExistence type="predicted"/>
<dbReference type="PANTHER" id="PTHR44307">
    <property type="entry name" value="PHOSPHOETHANOLAMINE METHYLTRANSFERASE"/>
    <property type="match status" value="1"/>
</dbReference>
<dbReference type="SUPFAM" id="SSF53335">
    <property type="entry name" value="S-adenosyl-L-methionine-dependent methyltransferases"/>
    <property type="match status" value="1"/>
</dbReference>
<organism evidence="10 11">
    <name type="scientific">Laccaria amethystina LaAM-08-1</name>
    <dbReference type="NCBI Taxonomy" id="1095629"/>
    <lineage>
        <taxon>Eukaryota</taxon>
        <taxon>Fungi</taxon>
        <taxon>Dikarya</taxon>
        <taxon>Basidiomycota</taxon>
        <taxon>Agaricomycotina</taxon>
        <taxon>Agaricomycetes</taxon>
        <taxon>Agaricomycetidae</taxon>
        <taxon>Agaricales</taxon>
        <taxon>Agaricineae</taxon>
        <taxon>Hydnangiaceae</taxon>
        <taxon>Laccaria</taxon>
    </lineage>
</organism>
<dbReference type="GO" id="GO:0032259">
    <property type="term" value="P:methylation"/>
    <property type="evidence" value="ECO:0007669"/>
    <property type="project" value="UniProtKB-KW"/>
</dbReference>
<name>A0A0C9XP77_9AGAR</name>
<dbReference type="PANTHER" id="PTHR44307:SF2">
    <property type="entry name" value="PHOSPHOETHANOLAMINE METHYLTRANSFERASE ISOFORM X1"/>
    <property type="match status" value="1"/>
</dbReference>
<evidence type="ECO:0000256" key="3">
    <source>
        <dbReference type="ARBA" id="ARBA00022603"/>
    </source>
</evidence>
<feature type="domain" description="DUF7053" evidence="9">
    <location>
        <begin position="38"/>
        <end position="166"/>
    </location>
</feature>
<keyword evidence="4" id="KW-0808">Transferase</keyword>
<dbReference type="GO" id="GO:0000234">
    <property type="term" value="F:phosphoethanolamine N-methyltransferase activity"/>
    <property type="evidence" value="ECO:0007669"/>
    <property type="project" value="UniProtKB-EC"/>
</dbReference>
<accession>A0A0C9XP77</accession>
<gene>
    <name evidence="10" type="ORF">K443DRAFT_129511</name>
</gene>
<dbReference type="InterPro" id="IPR055481">
    <property type="entry name" value="DUF7053"/>
</dbReference>
<evidence type="ECO:0000256" key="1">
    <source>
        <dbReference type="ARBA" id="ARBA00004969"/>
    </source>
</evidence>
<evidence type="ECO:0000256" key="8">
    <source>
        <dbReference type="SAM" id="Phobius"/>
    </source>
</evidence>
<dbReference type="InterPro" id="IPR029063">
    <property type="entry name" value="SAM-dependent_MTases_sf"/>
</dbReference>
<protein>
    <recommendedName>
        <fullName evidence="5">phosphoethanolamine N-methyltransferase</fullName>
        <ecNumber evidence="5">2.1.1.103</ecNumber>
    </recommendedName>
</protein>
<comment type="catalytic activity">
    <reaction evidence="6">
        <text>N,N-dimethylethanolamine phosphate + S-adenosyl-L-methionine = phosphocholine + S-adenosyl-L-homocysteine + H(+)</text>
        <dbReference type="Rhea" id="RHEA:25325"/>
        <dbReference type="ChEBI" id="CHEBI:15378"/>
        <dbReference type="ChEBI" id="CHEBI:57856"/>
        <dbReference type="ChEBI" id="CHEBI:58641"/>
        <dbReference type="ChEBI" id="CHEBI:59789"/>
        <dbReference type="ChEBI" id="CHEBI:295975"/>
        <dbReference type="EC" id="2.1.1.103"/>
    </reaction>
    <physiologicalReaction direction="left-to-right" evidence="6">
        <dbReference type="Rhea" id="RHEA:25326"/>
    </physiologicalReaction>
</comment>
<reference evidence="10 11" key="1">
    <citation type="submission" date="2014-04" db="EMBL/GenBank/DDBJ databases">
        <authorList>
            <consortium name="DOE Joint Genome Institute"/>
            <person name="Kuo A."/>
            <person name="Kohler A."/>
            <person name="Nagy L.G."/>
            <person name="Floudas D."/>
            <person name="Copeland A."/>
            <person name="Barry K.W."/>
            <person name="Cichocki N."/>
            <person name="Veneault-Fourrey C."/>
            <person name="LaButti K."/>
            <person name="Lindquist E.A."/>
            <person name="Lipzen A."/>
            <person name="Lundell T."/>
            <person name="Morin E."/>
            <person name="Murat C."/>
            <person name="Sun H."/>
            <person name="Tunlid A."/>
            <person name="Henrissat B."/>
            <person name="Grigoriev I.V."/>
            <person name="Hibbett D.S."/>
            <person name="Martin F."/>
            <person name="Nordberg H.P."/>
            <person name="Cantor M.N."/>
            <person name="Hua S.X."/>
        </authorList>
    </citation>
    <scope>NUCLEOTIDE SEQUENCE [LARGE SCALE GENOMIC DNA]</scope>
    <source>
        <strain evidence="10 11">LaAM-08-1</strain>
    </source>
</reference>
<keyword evidence="8" id="KW-0472">Membrane</keyword>
<evidence type="ECO:0000256" key="6">
    <source>
        <dbReference type="ARBA" id="ARBA00047619"/>
    </source>
</evidence>
<dbReference type="HOGENOM" id="CLU_586759_0_0_1"/>
<comment type="pathway">
    <text evidence="2">Lipid metabolism.</text>
</comment>
<keyword evidence="8" id="KW-1133">Transmembrane helix</keyword>
<comment type="pathway">
    <text evidence="1">Phospholipid metabolism; phosphatidylcholine biosynthesis.</text>
</comment>
<dbReference type="OrthoDB" id="61390at2759"/>